<name>A0A9Q8P6E5_PASFU</name>
<evidence type="ECO:0000313" key="1">
    <source>
        <dbReference type="EMBL" id="UJO14924.1"/>
    </source>
</evidence>
<sequence>MSPSITYNTITDDCSLTTYPPTTVGNIVFSTADVRCLCGSSMVGLYTYPAEDYVAAVKCATTKSTTSGLIFDTGATPPPKPPHLRLAVVATNTMAPPSTTQFSTDGCSLSTYPAGTIEGIVFPTADVKCQCGEHGAVMAGVSTWTSDGTAFTACATAAPTTSQPLTTSISASSATVQLSTATTTMGEGHAIVTQGAGGAEGGGPFDAQTAGAKGKMGFAGALAAGLALAATFAML</sequence>
<dbReference type="RefSeq" id="XP_047759290.1">
    <property type="nucleotide sequence ID" value="XM_047907341.1"/>
</dbReference>
<accession>A0A9Q8P6E5</accession>
<dbReference type="Proteomes" id="UP000756132">
    <property type="component" value="Chromosome 3"/>
</dbReference>
<dbReference type="GeneID" id="71988071"/>
<gene>
    <name evidence="1" type="ORF">CLAFUR5_08193</name>
</gene>
<protein>
    <submittedName>
        <fullName evidence="1">Uncharacterized protein</fullName>
    </submittedName>
</protein>
<proteinExistence type="predicted"/>
<evidence type="ECO:0000313" key="2">
    <source>
        <dbReference type="Proteomes" id="UP000756132"/>
    </source>
</evidence>
<organism evidence="1 2">
    <name type="scientific">Passalora fulva</name>
    <name type="common">Tomato leaf mold</name>
    <name type="synonym">Cladosporium fulvum</name>
    <dbReference type="NCBI Taxonomy" id="5499"/>
    <lineage>
        <taxon>Eukaryota</taxon>
        <taxon>Fungi</taxon>
        <taxon>Dikarya</taxon>
        <taxon>Ascomycota</taxon>
        <taxon>Pezizomycotina</taxon>
        <taxon>Dothideomycetes</taxon>
        <taxon>Dothideomycetidae</taxon>
        <taxon>Mycosphaerellales</taxon>
        <taxon>Mycosphaerellaceae</taxon>
        <taxon>Fulvia</taxon>
    </lineage>
</organism>
<keyword evidence="2" id="KW-1185">Reference proteome</keyword>
<reference evidence="1" key="1">
    <citation type="submission" date="2021-12" db="EMBL/GenBank/DDBJ databases">
        <authorList>
            <person name="Zaccaron A."/>
            <person name="Stergiopoulos I."/>
        </authorList>
    </citation>
    <scope>NUCLEOTIDE SEQUENCE</scope>
    <source>
        <strain evidence="1">Race5_Kim</strain>
    </source>
</reference>
<dbReference type="EMBL" id="CP090165">
    <property type="protein sequence ID" value="UJO14924.1"/>
    <property type="molecule type" value="Genomic_DNA"/>
</dbReference>
<dbReference type="AlphaFoldDB" id="A0A9Q8P6E5"/>
<dbReference type="KEGG" id="ffu:CLAFUR5_08193"/>
<reference evidence="1" key="2">
    <citation type="journal article" date="2022" name="Microb. Genom.">
        <title>A chromosome-scale genome assembly of the tomato pathogen Cladosporium fulvum reveals a compartmentalized genome architecture and the presence of a dispensable chromosome.</title>
        <authorList>
            <person name="Zaccaron A.Z."/>
            <person name="Chen L.H."/>
            <person name="Samaras A."/>
            <person name="Stergiopoulos I."/>
        </authorList>
    </citation>
    <scope>NUCLEOTIDE SEQUENCE</scope>
    <source>
        <strain evidence="1">Race5_Kim</strain>
    </source>
</reference>
<dbReference type="OrthoDB" id="10593861at2759"/>